<evidence type="ECO:0000313" key="1">
    <source>
        <dbReference type="EMBL" id="CAM96123.1"/>
    </source>
</evidence>
<gene>
    <name evidence="1" type="ordered locus">pQBR0091</name>
</gene>
<name>A4V7I6_PSEFS</name>
<evidence type="ECO:0000313" key="2">
    <source>
        <dbReference type="Proteomes" id="UP000002332"/>
    </source>
</evidence>
<sequence length="127" mass="13716">MHIATRPRAQHNGSQMTPNIVTMKTATGEEAQIDLANNGSIGEGKRFLPELADLLQSMTDVALDDVQAEQLDKVLKTLPEKAGIAELVEALAGNEQLAQLRAALQVTHDQGRYTTVFDQAATPFAYA</sequence>
<keyword evidence="1" id="KW-0614">Plasmid</keyword>
<reference evidence="1 2" key="1">
    <citation type="journal article" date="2007" name="ISME J.">
        <title>Sequence-based analysis of pQBR103; a representative of a unique, transfer-proficient mega plasmid resident in the microbial community of sugar beet.</title>
        <authorList>
            <person name="Tett A."/>
            <person name="Spiers A.J."/>
            <person name="Crossman L.C."/>
            <person name="Ager D."/>
            <person name="Ciric L."/>
            <person name="Dow J.M."/>
            <person name="Fry J.C."/>
            <person name="Harris D."/>
            <person name="Lilley A."/>
            <person name="Oliver A."/>
            <person name="Parkhill J."/>
            <person name="Quail M.A."/>
            <person name="Rainey P.B."/>
            <person name="Saunders N.J."/>
            <person name="Seeger K."/>
            <person name="Snyder L.A.S."/>
            <person name="Squares R."/>
            <person name="Thomas C.M."/>
            <person name="Turner S.L."/>
            <person name="Zhang X.-X."/>
            <person name="Field D."/>
            <person name="Bailey M.J."/>
        </authorList>
    </citation>
    <scope>NUCLEOTIDE SEQUENCE [LARGE SCALE GENOMIC DNA]</scope>
    <source>
        <strain evidence="1 2">SBW25</strain>
    </source>
</reference>
<dbReference type="Proteomes" id="UP000002332">
    <property type="component" value="Plasmid pQBR103"/>
</dbReference>
<proteinExistence type="predicted"/>
<organism evidence="1 2">
    <name type="scientific">Pseudomonas fluorescens (strain SBW25)</name>
    <dbReference type="NCBI Taxonomy" id="216595"/>
    <lineage>
        <taxon>Bacteria</taxon>
        <taxon>Pseudomonadati</taxon>
        <taxon>Pseudomonadota</taxon>
        <taxon>Gammaproteobacteria</taxon>
        <taxon>Pseudomonadales</taxon>
        <taxon>Pseudomonadaceae</taxon>
        <taxon>Pseudomonas</taxon>
    </lineage>
</organism>
<dbReference type="AlphaFoldDB" id="A4V7I6"/>
<protein>
    <submittedName>
        <fullName evidence="1">Uncharacterized protein</fullName>
    </submittedName>
</protein>
<geneLocation type="plasmid" evidence="1 2">
    <name>pQBR103</name>
</geneLocation>
<dbReference type="PATRIC" id="fig|216595.4.peg.58"/>
<accession>A4V7I6</accession>
<dbReference type="EMBL" id="AM235768">
    <property type="protein sequence ID" value="CAM96123.1"/>
    <property type="molecule type" value="Genomic_DNA"/>
</dbReference>